<feature type="domain" description="Cupin type-2" evidence="1">
    <location>
        <begin position="194"/>
        <end position="260"/>
    </location>
</feature>
<dbReference type="RefSeq" id="WP_079553983.1">
    <property type="nucleotide sequence ID" value="NZ_LT670847.1"/>
</dbReference>
<dbReference type="NCBIfam" id="NF008373">
    <property type="entry name" value="PRK11171.1-2"/>
    <property type="match status" value="1"/>
</dbReference>
<proteinExistence type="predicted"/>
<dbReference type="InterPro" id="IPR011051">
    <property type="entry name" value="RmlC_Cupin_sf"/>
</dbReference>
<evidence type="ECO:0000313" key="2">
    <source>
        <dbReference type="EMBL" id="SHM33634.1"/>
    </source>
</evidence>
<feature type="domain" description="Cupin type-2" evidence="1">
    <location>
        <begin position="71"/>
        <end position="140"/>
    </location>
</feature>
<dbReference type="Pfam" id="PF07883">
    <property type="entry name" value="Cupin_2"/>
    <property type="match status" value="2"/>
</dbReference>
<protein>
    <submittedName>
        <fullName evidence="2">(S)-ureidoglycine aminohydrolase</fullName>
    </submittedName>
</protein>
<dbReference type="PANTHER" id="PTHR34571">
    <property type="entry name" value="(S)-UREIDOGLYCINE AMINOHYDROLASE"/>
    <property type="match status" value="1"/>
</dbReference>
<dbReference type="Proteomes" id="UP000190911">
    <property type="component" value="Chromosome I"/>
</dbReference>
<keyword evidence="2" id="KW-0378">Hydrolase</keyword>
<dbReference type="NCBIfam" id="NF040771">
    <property type="entry name" value="AAH_UGLYAH2"/>
    <property type="match status" value="1"/>
</dbReference>
<dbReference type="NCBIfam" id="NF008376">
    <property type="entry name" value="PRK11171.1-5"/>
    <property type="match status" value="1"/>
</dbReference>
<sequence>MSHTYYAPHGGHPPQTQLTSDRAVFTEAYAVIPKGVMRDIVTSNLPFWNDTRLWVLARPLTGFAETFSQYIMEVLPGGGSDKPELDPQAEGVLFVVEGEMTLTLEGQTHAMKTGGYAFIPPGSNWQLHNESSEPVRFHWVRKAYEFVEGIDVPEAFVTNDNDLAPTEMPDTDGRWATTRFADPSDVRHDMHVNIVTFQPGASIPFDETHIMEHGLYVLEGKAVYHLNQNWVEVEAGDFMWLRSFCPQACYAGGPGPFRYLLYKDVNRHPKLKINAL</sequence>
<dbReference type="InterPro" id="IPR044704">
    <property type="entry name" value="UGlyAH_cupin_N"/>
</dbReference>
<accession>A0A1M7HYQ3</accession>
<organism evidence="2 3">
    <name type="scientific">Vreelandella subglaciescola</name>
    <dbReference type="NCBI Taxonomy" id="29571"/>
    <lineage>
        <taxon>Bacteria</taxon>
        <taxon>Pseudomonadati</taxon>
        <taxon>Pseudomonadota</taxon>
        <taxon>Gammaproteobacteria</taxon>
        <taxon>Oceanospirillales</taxon>
        <taxon>Halomonadaceae</taxon>
        <taxon>Vreelandella</taxon>
    </lineage>
</organism>
<reference evidence="2 3" key="1">
    <citation type="submission" date="2016-11" db="EMBL/GenBank/DDBJ databases">
        <authorList>
            <person name="Jaros S."/>
            <person name="Januszkiewicz K."/>
            <person name="Wedrychowicz H."/>
        </authorList>
    </citation>
    <scope>NUCLEOTIDE SEQUENCE [LARGE SCALE GENOMIC DNA]</scope>
    <source>
        <strain evidence="2 3">ACAM 12</strain>
    </source>
</reference>
<dbReference type="FunCoup" id="A0A1M7HYQ3">
    <property type="interactions" value="153"/>
</dbReference>
<dbReference type="InParanoid" id="A0A1M7HYQ3"/>
<dbReference type="CDD" id="cd02211">
    <property type="entry name" value="cupin_UGlyAH_N"/>
    <property type="match status" value="1"/>
</dbReference>
<dbReference type="STRING" id="29571.SAMN05878437_2437"/>
<dbReference type="InterPro" id="IPR044697">
    <property type="entry name" value="UGlyAH_cupin_C"/>
</dbReference>
<gene>
    <name evidence="2" type="ORF">SAMN05878437_2437</name>
</gene>
<evidence type="ECO:0000259" key="1">
    <source>
        <dbReference type="Pfam" id="PF07883"/>
    </source>
</evidence>
<dbReference type="CDD" id="cd02212">
    <property type="entry name" value="cupin_UGlyAH_C"/>
    <property type="match status" value="1"/>
</dbReference>
<dbReference type="AlphaFoldDB" id="A0A1M7HYQ3"/>
<keyword evidence="3" id="KW-1185">Reference proteome</keyword>
<name>A0A1M7HYQ3_9GAMM</name>
<dbReference type="PANTHER" id="PTHR34571:SF1">
    <property type="entry name" value="(S)-UREIDOGLYCINE AMINOHYDROLASE"/>
    <property type="match status" value="1"/>
</dbReference>
<dbReference type="GO" id="GO:0071522">
    <property type="term" value="F:ureidoglycine aminohydrolase activity"/>
    <property type="evidence" value="ECO:0007669"/>
    <property type="project" value="InterPro"/>
</dbReference>
<dbReference type="InterPro" id="IPR013096">
    <property type="entry name" value="Cupin_2"/>
</dbReference>
<dbReference type="SUPFAM" id="SSF51182">
    <property type="entry name" value="RmlC-like cupins"/>
    <property type="match status" value="1"/>
</dbReference>
<dbReference type="Gene3D" id="2.60.120.10">
    <property type="entry name" value="Jelly Rolls"/>
    <property type="match status" value="2"/>
</dbReference>
<dbReference type="InterPro" id="IPR014710">
    <property type="entry name" value="RmlC-like_jellyroll"/>
</dbReference>
<dbReference type="InterPro" id="IPR017627">
    <property type="entry name" value="UGHY"/>
</dbReference>
<evidence type="ECO:0000313" key="3">
    <source>
        <dbReference type="Proteomes" id="UP000190911"/>
    </source>
</evidence>
<dbReference type="EMBL" id="LT670847">
    <property type="protein sequence ID" value="SHM33634.1"/>
    <property type="molecule type" value="Genomic_DNA"/>
</dbReference>
<dbReference type="OrthoDB" id="9814939at2"/>
<dbReference type="NCBIfam" id="TIGR03214">
    <property type="entry name" value="ura-cupin"/>
    <property type="match status" value="1"/>
</dbReference>